<evidence type="ECO:0000256" key="1">
    <source>
        <dbReference type="SAM" id="MobiDB-lite"/>
    </source>
</evidence>
<protein>
    <submittedName>
        <fullName evidence="2">Uncharacterized protein</fullName>
    </submittedName>
</protein>
<dbReference type="PANTHER" id="PTHR15545:SF8">
    <property type="entry name" value="SLO-INTERACTING PROTEIN 1"/>
    <property type="match status" value="1"/>
</dbReference>
<dbReference type="InterPro" id="IPR051971">
    <property type="entry name" value="E3_ubiquitin-PDZ_ligase"/>
</dbReference>
<dbReference type="Proteomes" id="UP000269396">
    <property type="component" value="Unassembled WGS sequence"/>
</dbReference>
<dbReference type="PANTHER" id="PTHR15545">
    <property type="entry name" value="PDZ DOMAIN CONTAINING RING FINGER PROTEIN 3, 4"/>
    <property type="match status" value="1"/>
</dbReference>
<evidence type="ECO:0000313" key="2">
    <source>
        <dbReference type="EMBL" id="VDP62060.1"/>
    </source>
</evidence>
<accession>A0A183PES0</accession>
<reference evidence="2 3" key="1">
    <citation type="submission" date="2018-11" db="EMBL/GenBank/DDBJ databases">
        <authorList>
            <consortium name="Pathogen Informatics"/>
        </authorList>
    </citation>
    <scope>NUCLEOTIDE SEQUENCE [LARGE SCALE GENOMIC DNA]</scope>
    <source>
        <strain>Denwood</strain>
        <strain evidence="3">Zambia</strain>
    </source>
</reference>
<name>A0A183PES0_9TREM</name>
<feature type="compositionally biased region" description="Polar residues" evidence="1">
    <location>
        <begin position="40"/>
        <end position="59"/>
    </location>
</feature>
<proteinExistence type="predicted"/>
<evidence type="ECO:0000313" key="3">
    <source>
        <dbReference type="Proteomes" id="UP000269396"/>
    </source>
</evidence>
<dbReference type="AlphaFoldDB" id="A0A183PES0"/>
<gene>
    <name evidence="2" type="ORF">SMTD_LOCUS12856</name>
</gene>
<dbReference type="EMBL" id="UZAL01032883">
    <property type="protein sequence ID" value="VDP62060.1"/>
    <property type="molecule type" value="Genomic_DNA"/>
</dbReference>
<organism evidence="2 3">
    <name type="scientific">Schistosoma mattheei</name>
    <dbReference type="NCBI Taxonomy" id="31246"/>
    <lineage>
        <taxon>Eukaryota</taxon>
        <taxon>Metazoa</taxon>
        <taxon>Spiralia</taxon>
        <taxon>Lophotrochozoa</taxon>
        <taxon>Platyhelminthes</taxon>
        <taxon>Trematoda</taxon>
        <taxon>Digenea</taxon>
        <taxon>Strigeidida</taxon>
        <taxon>Schistosomatoidea</taxon>
        <taxon>Schistosomatidae</taxon>
        <taxon>Schistosoma</taxon>
    </lineage>
</organism>
<dbReference type="STRING" id="31246.A0A183PES0"/>
<dbReference type="Gene3D" id="2.30.42.10">
    <property type="match status" value="1"/>
</dbReference>
<feature type="region of interest" description="Disordered" evidence="1">
    <location>
        <begin position="39"/>
        <end position="59"/>
    </location>
</feature>
<sequence length="120" mass="13135">MSFVNGQDLRNATHEQAIHAFQTAKEPIIVEVARRDPNVELSQKSAPNSNSGPVNNLDNQNKCSVAIQTDPSTAEATLAAMAAAALTTEDIRTALGIRHSALPTRYIMLCYCFCRQRKFS</sequence>
<keyword evidence="3" id="KW-1185">Reference proteome</keyword>
<dbReference type="InterPro" id="IPR036034">
    <property type="entry name" value="PDZ_sf"/>
</dbReference>
<dbReference type="SUPFAM" id="SSF50156">
    <property type="entry name" value="PDZ domain-like"/>
    <property type="match status" value="1"/>
</dbReference>